<dbReference type="EMBL" id="UINC01000372">
    <property type="protein sequence ID" value="SUZ54166.1"/>
    <property type="molecule type" value="Genomic_DNA"/>
</dbReference>
<dbReference type="PANTHER" id="PTHR43024:SF1">
    <property type="entry name" value="UDP-N-ACETYLMURAMOYL-TRIPEPTIDE--D-ALANYL-D-ALANINE LIGASE"/>
    <property type="match status" value="1"/>
</dbReference>
<protein>
    <recommendedName>
        <fullName evidence="6">UDP-MurNAc-pentapeptide synthetase</fullName>
    </recommendedName>
</protein>
<keyword evidence="1" id="KW-0436">Ligase</keyword>
<evidence type="ECO:0000256" key="5">
    <source>
        <dbReference type="ARBA" id="ARBA00023306"/>
    </source>
</evidence>
<keyword evidence="5" id="KW-0131">Cell cycle</keyword>
<evidence type="ECO:0000256" key="6">
    <source>
        <dbReference type="ARBA" id="ARBA00031461"/>
    </source>
</evidence>
<feature type="domain" description="Mur ligase central" evidence="8">
    <location>
        <begin position="41"/>
        <end position="227"/>
    </location>
</feature>
<dbReference type="InterPro" id="IPR013221">
    <property type="entry name" value="Mur_ligase_cen"/>
</dbReference>
<dbReference type="AlphaFoldDB" id="A0A381NHV0"/>
<accession>A0A381NHV0</accession>
<evidence type="ECO:0000259" key="8">
    <source>
        <dbReference type="Pfam" id="PF08245"/>
    </source>
</evidence>
<feature type="non-terminal residue" evidence="9">
    <location>
        <position position="1"/>
    </location>
</feature>
<dbReference type="GO" id="GO:0005524">
    <property type="term" value="F:ATP binding"/>
    <property type="evidence" value="ECO:0007669"/>
    <property type="project" value="UniProtKB-KW"/>
</dbReference>
<evidence type="ECO:0000256" key="1">
    <source>
        <dbReference type="ARBA" id="ARBA00022598"/>
    </source>
</evidence>
<dbReference type="GO" id="GO:0051301">
    <property type="term" value="P:cell division"/>
    <property type="evidence" value="ECO:0007669"/>
    <property type="project" value="UniProtKB-KW"/>
</dbReference>
<name>A0A381NHV0_9ZZZZ</name>
<keyword evidence="2" id="KW-0132">Cell division</keyword>
<dbReference type="InterPro" id="IPR051046">
    <property type="entry name" value="MurCDEF_CellWall_CoF430Synth"/>
</dbReference>
<dbReference type="InterPro" id="IPR036565">
    <property type="entry name" value="Mur-like_cat_sf"/>
</dbReference>
<evidence type="ECO:0000256" key="4">
    <source>
        <dbReference type="ARBA" id="ARBA00022840"/>
    </source>
</evidence>
<keyword evidence="4" id="KW-0067">ATP-binding</keyword>
<sequence>VVEKDISIDKPYILVKDCYKFLDHLAKYQRDIFTGKVIGLTGSNGKTTTKEIIYSMLQKDGCHKTKGNKNNHIGVPLTLSSLSNDYKYAVIEIGTNSPGEISNLSSKVEPDVALILNAAASHLEKLDSVEKVAKEKGYILEHLHKEGIAVLPRDSEFFFYWKERSEGRRIISFGFHQDSDIRLSNIRRDLLKNEISFDINYAEKSIRCFMKGIATHNCLNATGALSVCHVLNIDLEQESVNLSNIVFPKRRMEVKKALKDSVLIDDSYNANPESMKKSLDVLGDIHGKNRIFIAGEMGELGKQEENYHVEICEYALGKVEEFLCIGDLWKEGLKHISDIGIKFSSKDKLLEYLNTKLTKDSIILVKGSRSTGMDYISDKLKV</sequence>
<dbReference type="Pfam" id="PF08245">
    <property type="entry name" value="Mur_ligase_M"/>
    <property type="match status" value="1"/>
</dbReference>
<gene>
    <name evidence="9" type="ORF">METZ01_LOCUS7020</name>
</gene>
<dbReference type="SUPFAM" id="SSF53244">
    <property type="entry name" value="MurD-like peptide ligases, peptide-binding domain"/>
    <property type="match status" value="1"/>
</dbReference>
<reference evidence="9" key="1">
    <citation type="submission" date="2018-05" db="EMBL/GenBank/DDBJ databases">
        <authorList>
            <person name="Lanie J.A."/>
            <person name="Ng W.-L."/>
            <person name="Kazmierczak K.M."/>
            <person name="Andrzejewski T.M."/>
            <person name="Davidsen T.M."/>
            <person name="Wayne K.J."/>
            <person name="Tettelin H."/>
            <person name="Glass J.I."/>
            <person name="Rusch D."/>
            <person name="Podicherti R."/>
            <person name="Tsui H.-C.T."/>
            <person name="Winkler M.E."/>
        </authorList>
    </citation>
    <scope>NUCLEOTIDE SEQUENCE</scope>
</reference>
<dbReference type="InterPro" id="IPR004101">
    <property type="entry name" value="Mur_ligase_C"/>
</dbReference>
<evidence type="ECO:0000256" key="3">
    <source>
        <dbReference type="ARBA" id="ARBA00022741"/>
    </source>
</evidence>
<dbReference type="GO" id="GO:0047480">
    <property type="term" value="F:UDP-N-acetylmuramoyl-tripeptide-D-alanyl-D-alanine ligase activity"/>
    <property type="evidence" value="ECO:0007669"/>
    <property type="project" value="InterPro"/>
</dbReference>
<dbReference type="Gene3D" id="3.40.1190.10">
    <property type="entry name" value="Mur-like, catalytic domain"/>
    <property type="match status" value="1"/>
</dbReference>
<organism evidence="9">
    <name type="scientific">marine metagenome</name>
    <dbReference type="NCBI Taxonomy" id="408172"/>
    <lineage>
        <taxon>unclassified sequences</taxon>
        <taxon>metagenomes</taxon>
        <taxon>ecological metagenomes</taxon>
    </lineage>
</organism>
<keyword evidence="3" id="KW-0547">Nucleotide-binding</keyword>
<dbReference type="Pfam" id="PF02875">
    <property type="entry name" value="Mur_ligase_C"/>
    <property type="match status" value="1"/>
</dbReference>
<evidence type="ECO:0000256" key="2">
    <source>
        <dbReference type="ARBA" id="ARBA00022618"/>
    </source>
</evidence>
<proteinExistence type="predicted"/>
<dbReference type="NCBIfam" id="TIGR01143">
    <property type="entry name" value="murF"/>
    <property type="match status" value="1"/>
</dbReference>
<dbReference type="Gene3D" id="3.90.190.20">
    <property type="entry name" value="Mur ligase, C-terminal domain"/>
    <property type="match status" value="1"/>
</dbReference>
<feature type="domain" description="Mur ligase C-terminal" evidence="7">
    <location>
        <begin position="250"/>
        <end position="369"/>
    </location>
</feature>
<dbReference type="GO" id="GO:0071555">
    <property type="term" value="P:cell wall organization"/>
    <property type="evidence" value="ECO:0007669"/>
    <property type="project" value="InterPro"/>
</dbReference>
<dbReference type="InterPro" id="IPR005863">
    <property type="entry name" value="UDP-N-AcMur_synth"/>
</dbReference>
<dbReference type="PANTHER" id="PTHR43024">
    <property type="entry name" value="UDP-N-ACETYLMURAMOYL-TRIPEPTIDE--D-ALANYL-D-ALANINE LIGASE"/>
    <property type="match status" value="1"/>
</dbReference>
<dbReference type="SUPFAM" id="SSF53623">
    <property type="entry name" value="MurD-like peptide ligases, catalytic domain"/>
    <property type="match status" value="1"/>
</dbReference>
<dbReference type="InterPro" id="IPR036615">
    <property type="entry name" value="Mur_ligase_C_dom_sf"/>
</dbReference>
<evidence type="ECO:0000313" key="9">
    <source>
        <dbReference type="EMBL" id="SUZ54166.1"/>
    </source>
</evidence>
<evidence type="ECO:0000259" key="7">
    <source>
        <dbReference type="Pfam" id="PF02875"/>
    </source>
</evidence>